<evidence type="ECO:0000256" key="2">
    <source>
        <dbReference type="ARBA" id="ARBA00022679"/>
    </source>
</evidence>
<dbReference type="InterPro" id="IPR000182">
    <property type="entry name" value="GNAT_dom"/>
</dbReference>
<comment type="caution">
    <text evidence="5">The sequence shown here is derived from an EMBL/GenBank/DDBJ whole genome shotgun (WGS) entry which is preliminary data.</text>
</comment>
<evidence type="ECO:0000313" key="6">
    <source>
        <dbReference type="Proteomes" id="UP000820818"/>
    </source>
</evidence>
<dbReference type="FunFam" id="3.40.630.30:FF:000132">
    <property type="entry name" value="N-acetyltransferase 9-like protein"/>
    <property type="match status" value="1"/>
</dbReference>
<dbReference type="InterPro" id="IPR016181">
    <property type="entry name" value="Acyl_CoA_acyltransferase"/>
</dbReference>
<keyword evidence="2" id="KW-0808">Transferase</keyword>
<dbReference type="Pfam" id="PF13302">
    <property type="entry name" value="Acetyltransf_3"/>
    <property type="match status" value="1"/>
</dbReference>
<evidence type="ECO:0000259" key="4">
    <source>
        <dbReference type="Pfam" id="PF13302"/>
    </source>
</evidence>
<dbReference type="InterPro" id="IPR039135">
    <property type="entry name" value="NAT9-like"/>
</dbReference>
<evidence type="ECO:0000256" key="1">
    <source>
        <dbReference type="ARBA" id="ARBA00009342"/>
    </source>
</evidence>
<feature type="domain" description="N-acetyltransferase" evidence="4">
    <location>
        <begin position="15"/>
        <end position="159"/>
    </location>
</feature>
<reference evidence="5 6" key="1">
    <citation type="submission" date="2022-05" db="EMBL/GenBank/DDBJ databases">
        <title>A multi-omics perspective on studying reproductive biology in Daphnia sinensis.</title>
        <authorList>
            <person name="Jia J."/>
        </authorList>
    </citation>
    <scope>NUCLEOTIDE SEQUENCE [LARGE SCALE GENOMIC DNA]</scope>
    <source>
        <strain evidence="5 6">WSL</strain>
    </source>
</reference>
<name>A0AAD5L8X7_9CRUS</name>
<protein>
    <recommendedName>
        <fullName evidence="4">N-acetyltransferase domain-containing protein</fullName>
    </recommendedName>
</protein>
<sequence length="198" mass="23009">MKINRQTKITGDLVVLVPYRKIHVPKYHEWMSSEELQKLTASEPLSLEQEYEMQQSWAEDEDKCTFIVLDKAKYEETNNEVDSMIGDTNIFMTDNTDVTLAEIEIMIAETCYRRNGRGKESTLLMLKYGKEQLGIKQFHAKIGLDNIASIQMFQKIGFREISRSEVFGEVTMAVYSDDDAFVHYLKDHIGQYNVSNHY</sequence>
<keyword evidence="3" id="KW-0012">Acyltransferase</keyword>
<dbReference type="Gene3D" id="3.40.630.30">
    <property type="match status" value="1"/>
</dbReference>
<keyword evidence="6" id="KW-1185">Reference proteome</keyword>
<gene>
    <name evidence="5" type="ORF">GHT06_021144</name>
</gene>
<dbReference type="PANTHER" id="PTHR13256">
    <property type="entry name" value="N-ACETYLTRANSFERASE 9"/>
    <property type="match status" value="1"/>
</dbReference>
<dbReference type="Proteomes" id="UP000820818">
    <property type="component" value="Linkage Group LG9"/>
</dbReference>
<evidence type="ECO:0000313" key="5">
    <source>
        <dbReference type="EMBL" id="KAI9553248.1"/>
    </source>
</evidence>
<accession>A0AAD5L8X7</accession>
<evidence type="ECO:0000256" key="3">
    <source>
        <dbReference type="ARBA" id="ARBA00023315"/>
    </source>
</evidence>
<dbReference type="EMBL" id="WJBH02000009">
    <property type="protein sequence ID" value="KAI9553248.1"/>
    <property type="molecule type" value="Genomic_DNA"/>
</dbReference>
<dbReference type="GO" id="GO:0008080">
    <property type="term" value="F:N-acetyltransferase activity"/>
    <property type="evidence" value="ECO:0007669"/>
    <property type="project" value="InterPro"/>
</dbReference>
<organism evidence="5 6">
    <name type="scientific">Daphnia sinensis</name>
    <dbReference type="NCBI Taxonomy" id="1820382"/>
    <lineage>
        <taxon>Eukaryota</taxon>
        <taxon>Metazoa</taxon>
        <taxon>Ecdysozoa</taxon>
        <taxon>Arthropoda</taxon>
        <taxon>Crustacea</taxon>
        <taxon>Branchiopoda</taxon>
        <taxon>Diplostraca</taxon>
        <taxon>Cladocera</taxon>
        <taxon>Anomopoda</taxon>
        <taxon>Daphniidae</taxon>
        <taxon>Daphnia</taxon>
        <taxon>Daphnia similis group</taxon>
    </lineage>
</organism>
<comment type="similarity">
    <text evidence="1">Belongs to the acetyltransferase family. GNAT subfamily.</text>
</comment>
<dbReference type="AlphaFoldDB" id="A0AAD5L8X7"/>
<dbReference type="PANTHER" id="PTHR13256:SF16">
    <property type="entry name" value="ALPHA_BETA-TUBULIN-N-ACETYLTRANSFERASE 9"/>
    <property type="match status" value="1"/>
</dbReference>
<dbReference type="SUPFAM" id="SSF55729">
    <property type="entry name" value="Acyl-CoA N-acyltransferases (Nat)"/>
    <property type="match status" value="1"/>
</dbReference>
<proteinExistence type="inferred from homology"/>